<feature type="domain" description="PpiC" evidence="13">
    <location>
        <begin position="347"/>
        <end position="445"/>
    </location>
</feature>
<dbReference type="InterPro" id="IPR027304">
    <property type="entry name" value="Trigger_fact/SurA_dom_sf"/>
</dbReference>
<keyword evidence="11" id="KW-0413">Isomerase</keyword>
<evidence type="ECO:0000259" key="13">
    <source>
        <dbReference type="PROSITE" id="PS50198"/>
    </source>
</evidence>
<dbReference type="PANTHER" id="PTHR47529">
    <property type="entry name" value="PEPTIDYL-PROLYL CIS-TRANS ISOMERASE D"/>
    <property type="match status" value="1"/>
</dbReference>
<sequence>MATLQKIRTKAGLLVAIVIGVSLAAFILGDMLQGGSSMFQRNRLEVGVIDGESIQYPEFQKRVEELGEIFKQNYQTNQLDDNAWTQVRDQAWQTSIGEIVMGDVYEKLGIEISSEELFDMLQGSNPHQIVQQIFRNPETGQFDRASVVGFLKKLETGVAQDQRAYWLNLEKQIEDERTQSKYVNMVAKGLYVTNEQAQASATAGNKTVNFDYVTLAHSSVANDKVTVTEKDLKAYYNAHQDDYKQEKSRRIEYLTYAVTPSDADYKNAEKWINDIKSDFEKTEDNVQFVNSNSDVNFENVWNKKDDLPENIGNWIFDEKAEVNAVYGPYADGDAFTLAKLHKSEMMPDSVEARHILLQVTTQAELAAAQLLADSLKTAIENGADFAKLARENSTDQGSAINGGDLGWFRRNQMVKPFEEAAFNNTTDSVTIVGTQFGLHLIQTTKRGKLTPQVQVAYLTRNVVPSTKTYQDTYAKASKFAGENTTKEAFDAAVTAENLTKRVANFGENDRQIVGLENARPLIKAAYEAEVNGILQTTQESPIFELGDNFVVAVLTQAIDEGVAAFEDVKARVELAVVKEKKAEYLVEKANAALSGNSDLTSIATALETEVQSANNINFNSFSIPGIGLEPAVIGTVSALEVDKISKPIAGNNGVFVVMVTSESEGAGANVTAEKMRLAQTNGYRVASQAFQAHRNSVEIEDKRAKFY</sequence>
<dbReference type="Gene3D" id="3.10.50.40">
    <property type="match status" value="1"/>
</dbReference>
<dbReference type="RefSeq" id="WP_343333603.1">
    <property type="nucleotide sequence ID" value="NZ_JAPOHD010000027.1"/>
</dbReference>
<dbReference type="InterPro" id="IPR046357">
    <property type="entry name" value="PPIase_dom_sf"/>
</dbReference>
<evidence type="ECO:0000313" key="15">
    <source>
        <dbReference type="Proteomes" id="UP001145087"/>
    </source>
</evidence>
<dbReference type="Pfam" id="PF13623">
    <property type="entry name" value="SurA_N_2"/>
    <property type="match status" value="1"/>
</dbReference>
<gene>
    <name evidence="14" type="ORF">OU798_13015</name>
</gene>
<organism evidence="14 15">
    <name type="scientific">Draconibacterium aestuarii</name>
    <dbReference type="NCBI Taxonomy" id="2998507"/>
    <lineage>
        <taxon>Bacteria</taxon>
        <taxon>Pseudomonadati</taxon>
        <taxon>Bacteroidota</taxon>
        <taxon>Bacteroidia</taxon>
        <taxon>Marinilabiliales</taxon>
        <taxon>Prolixibacteraceae</taxon>
        <taxon>Draconibacterium</taxon>
    </lineage>
</organism>
<evidence type="ECO:0000256" key="7">
    <source>
        <dbReference type="ARBA" id="ARBA00023186"/>
    </source>
</evidence>
<evidence type="ECO:0000256" key="2">
    <source>
        <dbReference type="ARBA" id="ARBA00022475"/>
    </source>
</evidence>
<keyword evidence="15" id="KW-1185">Reference proteome</keyword>
<comment type="similarity">
    <text evidence="8">Belongs to the PpiD chaperone family.</text>
</comment>
<evidence type="ECO:0000256" key="6">
    <source>
        <dbReference type="ARBA" id="ARBA00023136"/>
    </source>
</evidence>
<reference evidence="14" key="1">
    <citation type="submission" date="2022-11" db="EMBL/GenBank/DDBJ databases">
        <title>Marilongibacter aestuarii gen. nov., sp. nov., isolated from tidal flat sediment.</title>
        <authorList>
            <person name="Jiayan W."/>
        </authorList>
    </citation>
    <scope>NUCLEOTIDE SEQUENCE</scope>
    <source>
        <strain evidence="14">Z1-6</strain>
    </source>
</reference>
<evidence type="ECO:0000256" key="12">
    <source>
        <dbReference type="SAM" id="Phobius"/>
    </source>
</evidence>
<evidence type="ECO:0000313" key="14">
    <source>
        <dbReference type="EMBL" id="MCY1721272.1"/>
    </source>
</evidence>
<name>A0A9X3J6S7_9BACT</name>
<dbReference type="AlphaFoldDB" id="A0A9X3J6S7"/>
<keyword evidence="11" id="KW-0697">Rotamase</keyword>
<evidence type="ECO:0000256" key="8">
    <source>
        <dbReference type="ARBA" id="ARBA00038408"/>
    </source>
</evidence>
<keyword evidence="6 12" id="KW-0472">Membrane</keyword>
<evidence type="ECO:0000256" key="10">
    <source>
        <dbReference type="ARBA" id="ARBA00042775"/>
    </source>
</evidence>
<keyword evidence="7" id="KW-0143">Chaperone</keyword>
<dbReference type="InterPro" id="IPR052029">
    <property type="entry name" value="PpiD_chaperone"/>
</dbReference>
<dbReference type="Proteomes" id="UP001145087">
    <property type="component" value="Unassembled WGS sequence"/>
</dbReference>
<dbReference type="EMBL" id="JAPOHD010000027">
    <property type="protein sequence ID" value="MCY1721272.1"/>
    <property type="molecule type" value="Genomic_DNA"/>
</dbReference>
<dbReference type="InterPro" id="IPR000297">
    <property type="entry name" value="PPIase_PpiC"/>
</dbReference>
<dbReference type="PANTHER" id="PTHR47529:SF1">
    <property type="entry name" value="PERIPLASMIC CHAPERONE PPID"/>
    <property type="match status" value="1"/>
</dbReference>
<comment type="subcellular location">
    <subcellularLocation>
        <location evidence="1">Cell inner membrane</location>
        <topology evidence="1">Single-pass type II membrane protein</topology>
        <orientation evidence="1">Periplasmic side</orientation>
    </subcellularLocation>
</comment>
<evidence type="ECO:0000256" key="9">
    <source>
        <dbReference type="ARBA" id="ARBA00040743"/>
    </source>
</evidence>
<dbReference type="SUPFAM" id="SSF109998">
    <property type="entry name" value="Triger factor/SurA peptide-binding domain-like"/>
    <property type="match status" value="1"/>
</dbReference>
<evidence type="ECO:0000256" key="3">
    <source>
        <dbReference type="ARBA" id="ARBA00022519"/>
    </source>
</evidence>
<feature type="transmembrane region" description="Helical" evidence="12">
    <location>
        <begin position="12"/>
        <end position="32"/>
    </location>
</feature>
<dbReference type="InterPro" id="IPR023058">
    <property type="entry name" value="PPIase_PpiC_CS"/>
</dbReference>
<keyword evidence="2" id="KW-1003">Cell membrane</keyword>
<evidence type="ECO:0000256" key="4">
    <source>
        <dbReference type="ARBA" id="ARBA00022692"/>
    </source>
</evidence>
<proteinExistence type="inferred from homology"/>
<dbReference type="Pfam" id="PF13616">
    <property type="entry name" value="Rotamase_3"/>
    <property type="match status" value="1"/>
</dbReference>
<keyword evidence="4 12" id="KW-0812">Transmembrane</keyword>
<dbReference type="GO" id="GO:0003755">
    <property type="term" value="F:peptidyl-prolyl cis-trans isomerase activity"/>
    <property type="evidence" value="ECO:0007669"/>
    <property type="project" value="UniProtKB-KW"/>
</dbReference>
<evidence type="ECO:0000256" key="11">
    <source>
        <dbReference type="PROSITE-ProRule" id="PRU00278"/>
    </source>
</evidence>
<keyword evidence="3" id="KW-0997">Cell inner membrane</keyword>
<keyword evidence="5 12" id="KW-1133">Transmembrane helix</keyword>
<dbReference type="GO" id="GO:0005886">
    <property type="term" value="C:plasma membrane"/>
    <property type="evidence" value="ECO:0007669"/>
    <property type="project" value="UniProtKB-SubCell"/>
</dbReference>
<dbReference type="SUPFAM" id="SSF54534">
    <property type="entry name" value="FKBP-like"/>
    <property type="match status" value="1"/>
</dbReference>
<protein>
    <recommendedName>
        <fullName evidence="9">Periplasmic chaperone PpiD</fullName>
    </recommendedName>
    <alternativeName>
        <fullName evidence="10">Periplasmic folding chaperone</fullName>
    </alternativeName>
</protein>
<evidence type="ECO:0000256" key="1">
    <source>
        <dbReference type="ARBA" id="ARBA00004382"/>
    </source>
</evidence>
<accession>A0A9X3J6S7</accession>
<evidence type="ECO:0000256" key="5">
    <source>
        <dbReference type="ARBA" id="ARBA00022989"/>
    </source>
</evidence>
<dbReference type="PROSITE" id="PS50198">
    <property type="entry name" value="PPIC_PPIASE_2"/>
    <property type="match status" value="1"/>
</dbReference>
<dbReference type="PROSITE" id="PS01096">
    <property type="entry name" value="PPIC_PPIASE_1"/>
    <property type="match status" value="1"/>
</dbReference>
<comment type="caution">
    <text evidence="14">The sequence shown here is derived from an EMBL/GenBank/DDBJ whole genome shotgun (WGS) entry which is preliminary data.</text>
</comment>